<feature type="signal peptide" evidence="14">
    <location>
        <begin position="1"/>
        <end position="19"/>
    </location>
</feature>
<keyword evidence="11" id="KW-0325">Glycoprotein</keyword>
<dbReference type="FunFam" id="3.60.21.10:FF:000082">
    <property type="entry name" value="Endopolyphosphatase"/>
    <property type="match status" value="1"/>
</dbReference>
<dbReference type="InterPro" id="IPR029052">
    <property type="entry name" value="Metallo-depent_PP-like"/>
</dbReference>
<comment type="function">
    <text evidence="12">Catalyzes the hydrolysis of inorganic polyphosphate (polyP) chains of many hundreds of phosphate residues into shorter lengths.</text>
</comment>
<evidence type="ECO:0000256" key="7">
    <source>
        <dbReference type="ARBA" id="ARBA00022801"/>
    </source>
</evidence>
<evidence type="ECO:0000256" key="12">
    <source>
        <dbReference type="PIRNR" id="PIRNR027093"/>
    </source>
</evidence>
<dbReference type="GO" id="GO:0008081">
    <property type="term" value="F:phosphoric diester hydrolase activity"/>
    <property type="evidence" value="ECO:0007669"/>
    <property type="project" value="TreeGrafter"/>
</dbReference>
<comment type="subcellular location">
    <subcellularLocation>
        <location evidence="1">Vacuole membrane</location>
        <topology evidence="1">Single-pass type II membrane protein</topology>
    </subcellularLocation>
</comment>
<keyword evidence="7 12" id="KW-0378">Hydrolase</keyword>
<comment type="catalytic activity">
    <reaction evidence="12">
        <text>[phosphate](n+1) + n H2O = (n+1) phosphate + n H(+)</text>
        <dbReference type="Rhea" id="RHEA:22452"/>
        <dbReference type="Rhea" id="RHEA-COMP:14280"/>
        <dbReference type="ChEBI" id="CHEBI:15377"/>
        <dbReference type="ChEBI" id="CHEBI:15378"/>
        <dbReference type="ChEBI" id="CHEBI:16838"/>
        <dbReference type="ChEBI" id="CHEBI:43474"/>
        <dbReference type="EC" id="3.6.1.10"/>
    </reaction>
</comment>
<dbReference type="PIRSF" id="PIRSF027093">
    <property type="entry name" value="EndopolyPtase_N1"/>
    <property type="match status" value="1"/>
</dbReference>
<proteinExistence type="inferred from homology"/>
<evidence type="ECO:0000256" key="14">
    <source>
        <dbReference type="SAM" id="SignalP"/>
    </source>
</evidence>
<reference evidence="15 16" key="1">
    <citation type="journal article" date="2020" name="Microbiol. Resour. Announc.">
        <title>Draft Genome Sequence of a Cladosporium Species Isolated from the Mesophotic Ascidian Didemnum maculosum.</title>
        <authorList>
            <person name="Gioti A."/>
            <person name="Siaperas R."/>
            <person name="Nikolaivits E."/>
            <person name="Le Goff G."/>
            <person name="Ouazzani J."/>
            <person name="Kotoulas G."/>
            <person name="Topakas E."/>
        </authorList>
    </citation>
    <scope>NUCLEOTIDE SEQUENCE [LARGE SCALE GENOMIC DNA]</scope>
    <source>
        <strain evidence="15 16">TM138-S3</strain>
    </source>
</reference>
<sequence>MRLLTGLLGACGLAQWSYARPTEQAPLREEDVNIIPLGRGAGQSSKQRPLHGRFLHITDFHPDRFYKVYSSTSEDNACHHGQGPAGVYGAEVSDCDSPIALINKTMEWIGQELKDEVDFVIWTGDSARHDNDEKLPRTAEQVVGLNEFMVSKLAEVFGKHNGDEEDPDPYNDYIVPIVPNIGNNDILPHNIMTKGPNRWTRAFLDVWRQFIPEVQKHSFEQGGWFSVEVIPNHLAVFSLNTMYFFQSNAAVDGCAAKSEPGYRHMEWLRIQLQFLRDRGMKAIMIGHVPPARTDAKTQWDETCWQKYTLWMQQYRDVVISSMWGHMNYDHFMLQDFHAIEDDTQNGRMKIAELEEGTFREIPDDEMHVEVSPSYFTDLRRQFSEIPKPPKSLKRKAAFEQLMSSSDDQRPEWEVDDLLEQTFKKGGKDKKGGKSKKQKRKEKEKKYLKEIGGEFAERYSVSFASASVVPNLLPVVRVYEYNVSGLSTHKPFDALAIAQRYKELDSELDAAVDGPSFELDDQSDDDSSSPTLLRKKRKGQKFTVPSPPSKSSPPGPAYSPQTLTLLGYRQYLANLTHINNDFGPSSSAASGEDDSVDDSKWNEGKHKGKKPHDREHTPDPKKFKFELHYDTRGDGVYDLPDLTIPSMVGLAREIAACEPKAKNEVFGESDVDAEDEDDDDDELAAQKKKGNNKKKHKKKKKHRGGKKHKKCKENETWRTFIRRAFVETLAPEEIGEQFGN</sequence>
<feature type="region of interest" description="Disordered" evidence="13">
    <location>
        <begin position="423"/>
        <end position="442"/>
    </location>
</feature>
<dbReference type="RefSeq" id="XP_069230170.1">
    <property type="nucleotide sequence ID" value="XM_069372634.1"/>
</dbReference>
<gene>
    <name evidence="15" type="ORF">WHR41_04028</name>
</gene>
<evidence type="ECO:0000256" key="10">
    <source>
        <dbReference type="ARBA" id="ARBA00023136"/>
    </source>
</evidence>
<dbReference type="EC" id="3.6.1.10" evidence="3 12"/>
<dbReference type="GeneID" id="96005472"/>
<organism evidence="15 16">
    <name type="scientific">Cladosporium halotolerans</name>
    <dbReference type="NCBI Taxonomy" id="1052096"/>
    <lineage>
        <taxon>Eukaryota</taxon>
        <taxon>Fungi</taxon>
        <taxon>Dikarya</taxon>
        <taxon>Ascomycota</taxon>
        <taxon>Pezizomycotina</taxon>
        <taxon>Dothideomycetes</taxon>
        <taxon>Dothideomycetidae</taxon>
        <taxon>Cladosporiales</taxon>
        <taxon>Cladosporiaceae</taxon>
        <taxon>Cladosporium</taxon>
    </lineage>
</organism>
<keyword evidence="9" id="KW-1133">Transmembrane helix</keyword>
<dbReference type="GO" id="GO:0004309">
    <property type="term" value="F:exopolyphosphatase activity"/>
    <property type="evidence" value="ECO:0007669"/>
    <property type="project" value="TreeGrafter"/>
</dbReference>
<evidence type="ECO:0000256" key="5">
    <source>
        <dbReference type="ARBA" id="ARBA00022554"/>
    </source>
</evidence>
<evidence type="ECO:0000256" key="1">
    <source>
        <dbReference type="ARBA" id="ARBA00004576"/>
    </source>
</evidence>
<evidence type="ECO:0000256" key="6">
    <source>
        <dbReference type="ARBA" id="ARBA00022692"/>
    </source>
</evidence>
<evidence type="ECO:0000256" key="11">
    <source>
        <dbReference type="ARBA" id="ARBA00023180"/>
    </source>
</evidence>
<evidence type="ECO:0000313" key="16">
    <source>
        <dbReference type="Proteomes" id="UP000803884"/>
    </source>
</evidence>
<dbReference type="GO" id="GO:0005774">
    <property type="term" value="C:vacuolar membrane"/>
    <property type="evidence" value="ECO:0007669"/>
    <property type="project" value="UniProtKB-SubCell"/>
</dbReference>
<dbReference type="GO" id="GO:0000298">
    <property type="term" value="F:endopolyphosphatase activity"/>
    <property type="evidence" value="ECO:0007669"/>
    <property type="project" value="UniProtKB-EC"/>
</dbReference>
<keyword evidence="8" id="KW-0735">Signal-anchor</keyword>
<evidence type="ECO:0000256" key="4">
    <source>
        <dbReference type="ARBA" id="ARBA00014458"/>
    </source>
</evidence>
<keyword evidence="5 12" id="KW-0926">Vacuole</keyword>
<comment type="similarity">
    <text evidence="2">Belongs to the endopolyphosphatase PPN1 family.</text>
</comment>
<evidence type="ECO:0000313" key="15">
    <source>
        <dbReference type="EMBL" id="KAL1587065.1"/>
    </source>
</evidence>
<dbReference type="SUPFAM" id="SSF56300">
    <property type="entry name" value="Metallo-dependent phosphatases"/>
    <property type="match status" value="1"/>
</dbReference>
<feature type="compositionally biased region" description="Basic residues" evidence="13">
    <location>
        <begin position="685"/>
        <end position="710"/>
    </location>
</feature>
<dbReference type="GO" id="GO:0006798">
    <property type="term" value="P:polyphosphate catabolic process"/>
    <property type="evidence" value="ECO:0007669"/>
    <property type="project" value="TreeGrafter"/>
</dbReference>
<feature type="chain" id="PRO_5044339109" description="Endopolyphosphatase" evidence="14">
    <location>
        <begin position="20"/>
        <end position="739"/>
    </location>
</feature>
<protein>
    <recommendedName>
        <fullName evidence="4 12">Endopolyphosphatase</fullName>
        <ecNumber evidence="3 12">3.6.1.10</ecNumber>
    </recommendedName>
</protein>
<evidence type="ECO:0000256" key="3">
    <source>
        <dbReference type="ARBA" id="ARBA00012459"/>
    </source>
</evidence>
<dbReference type="PANTHER" id="PTHR10340">
    <property type="entry name" value="SPHINGOMYELIN PHOSPHODIESTERASE"/>
    <property type="match status" value="1"/>
</dbReference>
<dbReference type="GO" id="GO:0000324">
    <property type="term" value="C:fungal-type vacuole"/>
    <property type="evidence" value="ECO:0007669"/>
    <property type="project" value="TreeGrafter"/>
</dbReference>
<feature type="compositionally biased region" description="Acidic residues" evidence="13">
    <location>
        <begin position="517"/>
        <end position="526"/>
    </location>
</feature>
<dbReference type="Proteomes" id="UP000803884">
    <property type="component" value="Unassembled WGS sequence"/>
</dbReference>
<evidence type="ECO:0000256" key="9">
    <source>
        <dbReference type="ARBA" id="ARBA00022989"/>
    </source>
</evidence>
<feature type="compositionally biased region" description="Basic and acidic residues" evidence="13">
    <location>
        <begin position="611"/>
        <end position="621"/>
    </location>
</feature>
<name>A0AB34KUP2_9PEZI</name>
<feature type="compositionally biased region" description="Acidic residues" evidence="13">
    <location>
        <begin position="666"/>
        <end position="682"/>
    </location>
</feature>
<feature type="compositionally biased region" description="Basic residues" evidence="13">
    <location>
        <begin position="424"/>
        <end position="442"/>
    </location>
</feature>
<dbReference type="InterPro" id="IPR012358">
    <property type="entry name" value="EndopolyPtase_N1"/>
</dbReference>
<dbReference type="EMBL" id="JAAQHG020000012">
    <property type="protein sequence ID" value="KAL1587065.1"/>
    <property type="molecule type" value="Genomic_DNA"/>
</dbReference>
<accession>A0AB34KUP2</accession>
<comment type="caution">
    <text evidence="15">The sequence shown here is derived from an EMBL/GenBank/DDBJ whole genome shotgun (WGS) entry which is preliminary data.</text>
</comment>
<dbReference type="AlphaFoldDB" id="A0AB34KUP2"/>
<feature type="region of interest" description="Disordered" evidence="13">
    <location>
        <begin position="513"/>
        <end position="559"/>
    </location>
</feature>
<evidence type="ECO:0000256" key="2">
    <source>
        <dbReference type="ARBA" id="ARBA00010399"/>
    </source>
</evidence>
<evidence type="ECO:0000256" key="13">
    <source>
        <dbReference type="SAM" id="MobiDB-lite"/>
    </source>
</evidence>
<keyword evidence="10 12" id="KW-0472">Membrane</keyword>
<feature type="region of interest" description="Disordered" evidence="13">
    <location>
        <begin position="658"/>
        <end position="714"/>
    </location>
</feature>
<feature type="region of interest" description="Disordered" evidence="13">
    <location>
        <begin position="582"/>
        <end position="621"/>
    </location>
</feature>
<feature type="compositionally biased region" description="Pro residues" evidence="13">
    <location>
        <begin position="544"/>
        <end position="556"/>
    </location>
</feature>
<evidence type="ECO:0000256" key="8">
    <source>
        <dbReference type="ARBA" id="ARBA00022968"/>
    </source>
</evidence>
<keyword evidence="6" id="KW-0812">Transmembrane</keyword>
<dbReference type="PANTHER" id="PTHR10340:SF55">
    <property type="entry name" value="ENDOPOLYPHOSPHATASE"/>
    <property type="match status" value="1"/>
</dbReference>
<keyword evidence="16" id="KW-1185">Reference proteome</keyword>
<keyword evidence="14" id="KW-0732">Signal</keyword>